<dbReference type="InterPro" id="IPR029058">
    <property type="entry name" value="AB_hydrolase_fold"/>
</dbReference>
<dbReference type="Gene3D" id="3.40.50.1820">
    <property type="entry name" value="alpha/beta hydrolase"/>
    <property type="match status" value="1"/>
</dbReference>
<organism evidence="3 4">
    <name type="scientific">Acinetobacter cumulans</name>
    <dbReference type="NCBI Taxonomy" id="2136182"/>
    <lineage>
        <taxon>Bacteria</taxon>
        <taxon>Pseudomonadati</taxon>
        <taxon>Pseudomonadota</taxon>
        <taxon>Gammaproteobacteria</taxon>
        <taxon>Moraxellales</taxon>
        <taxon>Moraxellaceae</taxon>
        <taxon>Acinetobacter</taxon>
    </lineage>
</organism>
<feature type="domain" description="AB hydrolase-1" evidence="2">
    <location>
        <begin position="46"/>
        <end position="293"/>
    </location>
</feature>
<dbReference type="AlphaFoldDB" id="A0A3A8GLF5"/>
<comment type="caution">
    <text evidence="3">The sequence shown here is derived from an EMBL/GenBank/DDBJ whole genome shotgun (WGS) entry which is preliminary data.</text>
</comment>
<accession>A0A3A8GLF5</accession>
<reference evidence="3 4" key="1">
    <citation type="submission" date="2018-09" db="EMBL/GenBank/DDBJ databases">
        <title>The draft genome of Acinetobacter spp. strains.</title>
        <authorList>
            <person name="Qin J."/>
            <person name="Feng Y."/>
            <person name="Zong Z."/>
        </authorList>
    </citation>
    <scope>NUCLEOTIDE SEQUENCE [LARGE SCALE GENOMIC DNA]</scope>
    <source>
        <strain evidence="3 4">WCHAc060002</strain>
    </source>
</reference>
<dbReference type="InterPro" id="IPR000073">
    <property type="entry name" value="AB_hydrolase_1"/>
</dbReference>
<proteinExistence type="predicted"/>
<keyword evidence="1" id="KW-0732">Signal</keyword>
<sequence>MNQKIKGSLLCLTLCTSIAYSPTYAASATQQTSAKTQISNYAQTKYPMVFAHGLFGFGSVIGVDYFYQILPDLARNGGHVWSTSVSPMNSSEIRGEQLLQQVDEIIALTGQPKVNLIGHSHGGQSIRYVAGVAPNKVASLTTIASPNQGAKIADLVLNIENTPLEYPVRAVFDSLVSPVITFAQGLNPTEFPHDSKAALKSLSIAGSAAFNQRFPAGVPTTYCAEGPYSTAGIYNYSFMGNNALNTVLDPSDYIAAAASLLINNGGDNDGVVARCDARFGKVIRDTYKWNHFDEINHVLGLKSIFAPSAVDIYRQHANRLKLQGL</sequence>
<feature type="signal peptide" evidence="1">
    <location>
        <begin position="1"/>
        <end position="25"/>
    </location>
</feature>
<dbReference type="SUPFAM" id="SSF53474">
    <property type="entry name" value="alpha/beta-Hydrolases"/>
    <property type="match status" value="1"/>
</dbReference>
<protein>
    <submittedName>
        <fullName evidence="3">Triacylglycerol lipase</fullName>
    </submittedName>
</protein>
<name>A0A3A8GLF5_9GAMM</name>
<evidence type="ECO:0000313" key="3">
    <source>
        <dbReference type="EMBL" id="RKG54711.1"/>
    </source>
</evidence>
<evidence type="ECO:0000313" key="4">
    <source>
        <dbReference type="Proteomes" id="UP000281084"/>
    </source>
</evidence>
<evidence type="ECO:0000256" key="1">
    <source>
        <dbReference type="SAM" id="SignalP"/>
    </source>
</evidence>
<dbReference type="Pfam" id="PF00561">
    <property type="entry name" value="Abhydrolase_1"/>
    <property type="match status" value="1"/>
</dbReference>
<feature type="chain" id="PRO_5017447385" evidence="1">
    <location>
        <begin position="26"/>
        <end position="325"/>
    </location>
</feature>
<dbReference type="Proteomes" id="UP000281084">
    <property type="component" value="Unassembled WGS sequence"/>
</dbReference>
<dbReference type="EMBL" id="RAXZ01000003">
    <property type="protein sequence ID" value="RKG54711.1"/>
    <property type="molecule type" value="Genomic_DNA"/>
</dbReference>
<evidence type="ECO:0000259" key="2">
    <source>
        <dbReference type="Pfam" id="PF00561"/>
    </source>
</evidence>
<gene>
    <name evidence="3" type="ORF">D7V64_03810</name>
</gene>